<proteinExistence type="predicted"/>
<sequence>APSMLFGYPDEFTIEYYINGEPLPKDKDGISNPMFNIGRSVLTACDLNYTTQDVPLFFDGTQYPVSIDMALSFMEIGVMYREKIDQGF</sequence>
<accession>A0A382U345</accession>
<reference evidence="1" key="1">
    <citation type="submission" date="2018-05" db="EMBL/GenBank/DDBJ databases">
        <authorList>
            <person name="Lanie J.A."/>
            <person name="Ng W.-L."/>
            <person name="Kazmierczak K.M."/>
            <person name="Andrzejewski T.M."/>
            <person name="Davidsen T.M."/>
            <person name="Wayne K.J."/>
            <person name="Tettelin H."/>
            <person name="Glass J.I."/>
            <person name="Rusch D."/>
            <person name="Podicherti R."/>
            <person name="Tsui H.-C.T."/>
            <person name="Winkler M.E."/>
        </authorList>
    </citation>
    <scope>NUCLEOTIDE SEQUENCE</scope>
</reference>
<name>A0A382U345_9ZZZZ</name>
<dbReference type="AlphaFoldDB" id="A0A382U345"/>
<feature type="non-terminal residue" evidence="1">
    <location>
        <position position="1"/>
    </location>
</feature>
<evidence type="ECO:0000313" key="1">
    <source>
        <dbReference type="EMBL" id="SVD28397.1"/>
    </source>
</evidence>
<organism evidence="1">
    <name type="scientific">marine metagenome</name>
    <dbReference type="NCBI Taxonomy" id="408172"/>
    <lineage>
        <taxon>unclassified sequences</taxon>
        <taxon>metagenomes</taxon>
        <taxon>ecological metagenomes</taxon>
    </lineage>
</organism>
<dbReference type="EMBL" id="UINC01140949">
    <property type="protein sequence ID" value="SVD28397.1"/>
    <property type="molecule type" value="Genomic_DNA"/>
</dbReference>
<gene>
    <name evidence="1" type="ORF">METZ01_LOCUS381251</name>
</gene>
<protein>
    <submittedName>
        <fullName evidence="1">Uncharacterized protein</fullName>
    </submittedName>
</protein>